<feature type="region of interest" description="Disordered" evidence="1">
    <location>
        <begin position="1244"/>
        <end position="1265"/>
    </location>
</feature>
<dbReference type="RefSeq" id="WP_157270326.1">
    <property type="nucleotide sequence ID" value="NZ_LT629776.1"/>
</dbReference>
<organism evidence="2 3">
    <name type="scientific">Paraoerskovia marina</name>
    <dbReference type="NCBI Taxonomy" id="545619"/>
    <lineage>
        <taxon>Bacteria</taxon>
        <taxon>Bacillati</taxon>
        <taxon>Actinomycetota</taxon>
        <taxon>Actinomycetes</taxon>
        <taxon>Micrococcales</taxon>
        <taxon>Cellulomonadaceae</taxon>
        <taxon>Paraoerskovia</taxon>
    </lineage>
</organism>
<protein>
    <submittedName>
        <fullName evidence="2">Uncharacterized protein</fullName>
    </submittedName>
</protein>
<dbReference type="EMBL" id="LT629776">
    <property type="protein sequence ID" value="SDS21205.1"/>
    <property type="molecule type" value="Genomic_DNA"/>
</dbReference>
<evidence type="ECO:0000256" key="1">
    <source>
        <dbReference type="SAM" id="MobiDB-lite"/>
    </source>
</evidence>
<sequence>MSAWPPIDRDDLRAAAATAGFDTTFPLLVRRLIAETGKGLTRIDMPGGSGTAVGGFDGVVTASEETAFVPAGTSVWELSVGGGQRKANEDYEKRLVGPGEVSASDATYIEVLLDTWSKSRSWSVEKSAERRWRKVEGYNLDRIDAWLEQAPATTVWLAEQVGKVTDGVRSLTTWWDRAWLPSTVPHLDAQLVLSGREASARQLLDRLQTGLSWTRLDGDLRADEFRAFVASALQNESADADHILARSVVVTDAATLARLAALNEPLIFVLDDPAIARDVATSERHQFVVAVPRGGESDIEVPRVTSSEVHARLEQAGLHGDAAAKLKTLARRSLLALRRAIAVHPETLTPRWATSPDAIRRRTLLLGSWNGGTEGDQKVVARLLGAPYEQVEEQLLGLLEGEDIPFLARVDSVWFVLAIEDAWALLGRSLSPSDLQSVSDAVLDVLSEPDPVLALDTDKRWTAGIRGIRRRYSSTIRRGLAETLAIAAATNMLLGPQEESGELWARSIVRTLFASANADESYSQWSSLSDVLSLLAEAAPGEFLEAMRVGLDGESKLHSAMFRDADSGPFGFGNSSPHTAVLWALEIVAWSPDHLNDAVEVLAALADLDPGGKLSNRPSASLLGILSAWNPNTAAGIELRLRAMERIVAKHPQLCTRLLLGLIPDTHETQIAHPGPRFRGWKIPQQVTRGQLVETVGRAADLVLENLTDNAHDYIEVLGKIDRMSPAHRSLFVKKMIEFAGRQDGEAQTTEVWNALRDKISNHREYEDAGWALSTEELAALDEACTVLAPMDPVARSAWLFDSDWVTLGDFKRRDDFSAYEAEVARRRTTAIHEVQTNGGIDAVERLATKVDAPYFVGSALANEPPELDRELLGWISDEAGSRRAVAEGYFVRRLSGGDLELRNELIDQTPDPRGKARILLYARQPEQAWSALTELGAEVEAIYWSEFNYFGLGKHFAGVEEASRNLIAAGRAAAALDMIGLYSHPEESDKAVAELVASGLEALLEESQGEESFGHLDNYHFQRLFAILANCREDLGEARVVGLEFQYFPALGFDADAPSLHRAMLEDPSFFVELVTLAYREDDKSGSSDRTAEGDGSERQRSIAIRAYEVLHSLRQCPGGSPEGDLDGEVLGEWIRDAREQLVAVGRSRVGEHQLGQVLAQAPAGTGGSAIHPVVLQIVEDLHSDAVERGVEVGFYNKRGISTRSILEGGTQEWEAAEVLRRQAVQVGASPRARNMLNRLADSYESSARREDRSAERRHQGLDW</sequence>
<dbReference type="OrthoDB" id="4547231at2"/>
<keyword evidence="3" id="KW-1185">Reference proteome</keyword>
<evidence type="ECO:0000313" key="3">
    <source>
        <dbReference type="Proteomes" id="UP000185663"/>
    </source>
</evidence>
<reference evidence="2 3" key="1">
    <citation type="submission" date="2016-10" db="EMBL/GenBank/DDBJ databases">
        <authorList>
            <person name="de Groot N.N."/>
        </authorList>
    </citation>
    <scope>NUCLEOTIDE SEQUENCE [LARGE SCALE GENOMIC DNA]</scope>
    <source>
        <strain evidence="2 3">DSM 22126</strain>
    </source>
</reference>
<evidence type="ECO:0000313" key="2">
    <source>
        <dbReference type="EMBL" id="SDS21205.1"/>
    </source>
</evidence>
<dbReference type="Proteomes" id="UP000185663">
    <property type="component" value="Chromosome I"/>
</dbReference>
<proteinExistence type="predicted"/>
<name>A0A1H1QCP5_9CELL</name>
<accession>A0A1H1QCP5</accession>
<gene>
    <name evidence="2" type="ORF">SAMN04489860_1048</name>
</gene>
<dbReference type="AlphaFoldDB" id="A0A1H1QCP5"/>
<feature type="compositionally biased region" description="Basic and acidic residues" evidence="1">
    <location>
        <begin position="1248"/>
        <end position="1265"/>
    </location>
</feature>